<evidence type="ECO:0000259" key="9">
    <source>
        <dbReference type="Pfam" id="PF03727"/>
    </source>
</evidence>
<keyword evidence="5 6" id="KW-0067">ATP-binding</keyword>
<protein>
    <recommendedName>
        <fullName evidence="6">Phosphotransferase</fullName>
        <ecNumber evidence="6">2.7.1.-</ecNumber>
    </recommendedName>
</protein>
<dbReference type="STRING" id="1182545.A0A072PH95"/>
<keyword evidence="2 6" id="KW-0808">Transferase</keyword>
<comment type="caution">
    <text evidence="10">The sequence shown here is derived from an EMBL/GenBank/DDBJ whole genome shotgun (WGS) entry which is preliminary data.</text>
</comment>
<dbReference type="GO" id="GO:0005829">
    <property type="term" value="C:cytosol"/>
    <property type="evidence" value="ECO:0007669"/>
    <property type="project" value="TreeGrafter"/>
</dbReference>
<dbReference type="GO" id="GO:0019158">
    <property type="term" value="F:mannokinase activity"/>
    <property type="evidence" value="ECO:0007669"/>
    <property type="project" value="TreeGrafter"/>
</dbReference>
<dbReference type="HOGENOM" id="CLU_014393_4_1_1"/>
<evidence type="ECO:0000259" key="8">
    <source>
        <dbReference type="Pfam" id="PF00349"/>
    </source>
</evidence>
<feature type="signal peptide" evidence="7">
    <location>
        <begin position="1"/>
        <end position="26"/>
    </location>
</feature>
<dbReference type="RefSeq" id="XP_013261811.1">
    <property type="nucleotide sequence ID" value="XM_013406357.1"/>
</dbReference>
<dbReference type="EC" id="2.7.1.-" evidence="6"/>
<keyword evidence="4 6" id="KW-0418">Kinase</keyword>
<dbReference type="PRINTS" id="PR00475">
    <property type="entry name" value="HEXOKINASE"/>
</dbReference>
<dbReference type="GO" id="GO:0008865">
    <property type="term" value="F:fructokinase activity"/>
    <property type="evidence" value="ECO:0007669"/>
    <property type="project" value="TreeGrafter"/>
</dbReference>
<keyword evidence="11" id="KW-1185">Reference proteome</keyword>
<keyword evidence="6" id="KW-0324">Glycolysis</keyword>
<dbReference type="GO" id="GO:0004340">
    <property type="term" value="F:glucokinase activity"/>
    <property type="evidence" value="ECO:0007669"/>
    <property type="project" value="TreeGrafter"/>
</dbReference>
<dbReference type="GeneID" id="25278998"/>
<dbReference type="GO" id="GO:0001678">
    <property type="term" value="P:intracellular glucose homeostasis"/>
    <property type="evidence" value="ECO:0007669"/>
    <property type="project" value="InterPro"/>
</dbReference>
<dbReference type="Proteomes" id="UP000027920">
    <property type="component" value="Unassembled WGS sequence"/>
</dbReference>
<evidence type="ECO:0000256" key="3">
    <source>
        <dbReference type="ARBA" id="ARBA00022741"/>
    </source>
</evidence>
<feature type="domain" description="Hexokinase C-terminal" evidence="9">
    <location>
        <begin position="260"/>
        <end position="517"/>
    </location>
</feature>
<organism evidence="10 11">
    <name type="scientific">Exophiala aquamarina CBS 119918</name>
    <dbReference type="NCBI Taxonomy" id="1182545"/>
    <lineage>
        <taxon>Eukaryota</taxon>
        <taxon>Fungi</taxon>
        <taxon>Dikarya</taxon>
        <taxon>Ascomycota</taxon>
        <taxon>Pezizomycotina</taxon>
        <taxon>Eurotiomycetes</taxon>
        <taxon>Chaetothyriomycetidae</taxon>
        <taxon>Chaetothyriales</taxon>
        <taxon>Herpotrichiellaceae</taxon>
        <taxon>Exophiala</taxon>
    </lineage>
</organism>
<dbReference type="Pfam" id="PF00349">
    <property type="entry name" value="Hexokinase_1"/>
    <property type="match status" value="1"/>
</dbReference>
<dbReference type="AlphaFoldDB" id="A0A072PH95"/>
<dbReference type="UniPathway" id="UPA00109">
    <property type="reaction ID" value="UER00180"/>
</dbReference>
<dbReference type="InterPro" id="IPR022672">
    <property type="entry name" value="Hexokinase_N"/>
</dbReference>
<dbReference type="GO" id="GO:0005739">
    <property type="term" value="C:mitochondrion"/>
    <property type="evidence" value="ECO:0007669"/>
    <property type="project" value="TreeGrafter"/>
</dbReference>
<reference evidence="10 11" key="1">
    <citation type="submission" date="2013-03" db="EMBL/GenBank/DDBJ databases">
        <title>The Genome Sequence of Exophiala aquamarina CBS 119918.</title>
        <authorList>
            <consortium name="The Broad Institute Genomics Platform"/>
            <person name="Cuomo C."/>
            <person name="de Hoog S."/>
            <person name="Gorbushina A."/>
            <person name="Walker B."/>
            <person name="Young S.K."/>
            <person name="Zeng Q."/>
            <person name="Gargeya S."/>
            <person name="Fitzgerald M."/>
            <person name="Haas B."/>
            <person name="Abouelleil A."/>
            <person name="Allen A.W."/>
            <person name="Alvarado L."/>
            <person name="Arachchi H.M."/>
            <person name="Berlin A.M."/>
            <person name="Chapman S.B."/>
            <person name="Gainer-Dewar J."/>
            <person name="Goldberg J."/>
            <person name="Griggs A."/>
            <person name="Gujja S."/>
            <person name="Hansen M."/>
            <person name="Howarth C."/>
            <person name="Imamovic A."/>
            <person name="Ireland A."/>
            <person name="Larimer J."/>
            <person name="McCowan C."/>
            <person name="Murphy C."/>
            <person name="Pearson M."/>
            <person name="Poon T.W."/>
            <person name="Priest M."/>
            <person name="Roberts A."/>
            <person name="Saif S."/>
            <person name="Shea T."/>
            <person name="Sisk P."/>
            <person name="Sykes S."/>
            <person name="Wortman J."/>
            <person name="Nusbaum C."/>
            <person name="Birren B."/>
        </authorList>
    </citation>
    <scope>NUCLEOTIDE SEQUENCE [LARGE SCALE GENOMIC DNA]</scope>
    <source>
        <strain evidence="10 11">CBS 119918</strain>
    </source>
</reference>
<dbReference type="InterPro" id="IPR022673">
    <property type="entry name" value="Hexokinase_C"/>
</dbReference>
<dbReference type="OrthoDB" id="419537at2759"/>
<dbReference type="Gene3D" id="3.30.420.40">
    <property type="match status" value="1"/>
</dbReference>
<keyword evidence="7" id="KW-0732">Signal</keyword>
<proteinExistence type="inferred from homology"/>
<dbReference type="VEuPathDB" id="FungiDB:A1O9_04065"/>
<dbReference type="GO" id="GO:0006006">
    <property type="term" value="P:glucose metabolic process"/>
    <property type="evidence" value="ECO:0007669"/>
    <property type="project" value="TreeGrafter"/>
</dbReference>
<dbReference type="EMBL" id="AMGV01000003">
    <property type="protein sequence ID" value="KEF59221.1"/>
    <property type="molecule type" value="Genomic_DNA"/>
</dbReference>
<evidence type="ECO:0000313" key="10">
    <source>
        <dbReference type="EMBL" id="KEF59221.1"/>
    </source>
</evidence>
<dbReference type="GO" id="GO:0006013">
    <property type="term" value="P:mannose metabolic process"/>
    <property type="evidence" value="ECO:0007669"/>
    <property type="project" value="TreeGrafter"/>
</dbReference>
<evidence type="ECO:0000256" key="2">
    <source>
        <dbReference type="ARBA" id="ARBA00022679"/>
    </source>
</evidence>
<evidence type="ECO:0000256" key="7">
    <source>
        <dbReference type="SAM" id="SignalP"/>
    </source>
</evidence>
<dbReference type="SUPFAM" id="SSF53067">
    <property type="entry name" value="Actin-like ATPase domain"/>
    <property type="match status" value="2"/>
</dbReference>
<dbReference type="PANTHER" id="PTHR19443:SF24">
    <property type="entry name" value="PHOSPHOTRANSFERASE"/>
    <property type="match status" value="1"/>
</dbReference>
<sequence length="522" mass="57434">MTLLEFFRRILRHLAALLLFPSALKTVPVTPKSSHEVNVVETTQRIHTLASLKDEIMQLFHAPCTIRRMLSMSSALRVQYKAKLQESEACMLPSFCHALPTGQEKGTYIALDVGGSTFRVALIELRGRKTDQVPMVIKHMTTSKIDERIRKLPSAQFFDWMAGRIGAMLEHEKDLLLSDQPVPMGLAWSFPIEQTSHRSGKMQGMGKGFACHEDTIGMDLAQLIESACVKRRLNVRVDAIVNDSSATLLSQAYLDPATSMALILGTGTNAAVYLPTSCMGSSKFGTRDPSWFQGAQKVITNTEVSMFGKLILPETRWDQTLNNQHHMPDFQPLEYMVTGRYLGELFRLIILEAVETGELFNGKLPSSLSDRYSLDTEILAHLEQDDSGNLTKSGPMIKAALRLKHVPSRKELLFLRTVAQSISYRASAYISVAVHALWALQKETDSNPTIPVATPKTSIACNGSVILKYPGFKERSEGFLHDMITSGASARGSAQAEKIVLVPTDEAAVFGAAVAVALADGP</sequence>
<dbReference type="InterPro" id="IPR043129">
    <property type="entry name" value="ATPase_NBD"/>
</dbReference>
<feature type="chain" id="PRO_5001683476" description="Phosphotransferase" evidence="7">
    <location>
        <begin position="27"/>
        <end position="522"/>
    </location>
</feature>
<name>A0A072PH95_9EURO</name>
<dbReference type="PROSITE" id="PS51748">
    <property type="entry name" value="HEXOKINASE_2"/>
    <property type="match status" value="1"/>
</dbReference>
<evidence type="ECO:0000256" key="5">
    <source>
        <dbReference type="ARBA" id="ARBA00022840"/>
    </source>
</evidence>
<dbReference type="PANTHER" id="PTHR19443">
    <property type="entry name" value="HEXOKINASE"/>
    <property type="match status" value="1"/>
</dbReference>
<dbReference type="GO" id="GO:0006096">
    <property type="term" value="P:glycolytic process"/>
    <property type="evidence" value="ECO:0007669"/>
    <property type="project" value="UniProtKB-UniPathway"/>
</dbReference>
<feature type="domain" description="Hexokinase N-terminal" evidence="8">
    <location>
        <begin position="67"/>
        <end position="253"/>
    </location>
</feature>
<dbReference type="GO" id="GO:0005524">
    <property type="term" value="F:ATP binding"/>
    <property type="evidence" value="ECO:0007669"/>
    <property type="project" value="UniProtKB-UniRule"/>
</dbReference>
<evidence type="ECO:0000256" key="1">
    <source>
        <dbReference type="ARBA" id="ARBA00009225"/>
    </source>
</evidence>
<gene>
    <name evidence="10" type="ORF">A1O9_04065</name>
</gene>
<accession>A0A072PH95</accession>
<dbReference type="Gene3D" id="3.40.367.20">
    <property type="match status" value="1"/>
</dbReference>
<comment type="similarity">
    <text evidence="1 6">Belongs to the hexokinase family.</text>
</comment>
<dbReference type="Pfam" id="PF03727">
    <property type="entry name" value="Hexokinase_2"/>
    <property type="match status" value="1"/>
</dbReference>
<dbReference type="InterPro" id="IPR001312">
    <property type="entry name" value="Hexokinase"/>
</dbReference>
<evidence type="ECO:0000256" key="4">
    <source>
        <dbReference type="ARBA" id="ARBA00022777"/>
    </source>
</evidence>
<dbReference type="GO" id="GO:0005536">
    <property type="term" value="F:D-glucose binding"/>
    <property type="evidence" value="ECO:0007669"/>
    <property type="project" value="InterPro"/>
</dbReference>
<evidence type="ECO:0000313" key="11">
    <source>
        <dbReference type="Proteomes" id="UP000027920"/>
    </source>
</evidence>
<evidence type="ECO:0000256" key="6">
    <source>
        <dbReference type="RuleBase" id="RU362007"/>
    </source>
</evidence>
<keyword evidence="3 6" id="KW-0547">Nucleotide-binding</keyword>